<name>A0ABV5YV59_9ACTN</name>
<evidence type="ECO:0000313" key="3">
    <source>
        <dbReference type="Proteomes" id="UP001589627"/>
    </source>
</evidence>
<feature type="non-terminal residue" evidence="2">
    <location>
        <position position="90"/>
    </location>
</feature>
<dbReference type="RefSeq" id="WP_378211424.1">
    <property type="nucleotide sequence ID" value="NZ_JBHLZP010000509.1"/>
</dbReference>
<keyword evidence="3" id="KW-1185">Reference proteome</keyword>
<reference evidence="2 3" key="1">
    <citation type="submission" date="2024-09" db="EMBL/GenBank/DDBJ databases">
        <authorList>
            <person name="Sun Q."/>
            <person name="Mori K."/>
        </authorList>
    </citation>
    <scope>NUCLEOTIDE SEQUENCE [LARGE SCALE GENOMIC DNA]</scope>
    <source>
        <strain evidence="2 3">TBRC 0563</strain>
    </source>
</reference>
<protein>
    <submittedName>
        <fullName evidence="2">Uncharacterized protein</fullName>
    </submittedName>
</protein>
<evidence type="ECO:0000256" key="1">
    <source>
        <dbReference type="SAM" id="MobiDB-lite"/>
    </source>
</evidence>
<sequence>MARGTLAAIGMADYARPAEPGHGASGPDQFPAPPPGLDGSRVIRLYERAAPGESVHVGVKARTLGCAFQFAGPRAHRPADAQGGAARSAP</sequence>
<comment type="caution">
    <text evidence="2">The sequence shown here is derived from an EMBL/GenBank/DDBJ whole genome shotgun (WGS) entry which is preliminary data.</text>
</comment>
<dbReference type="EMBL" id="JBHLZP010000509">
    <property type="protein sequence ID" value="MFB9838396.1"/>
    <property type="molecule type" value="Genomic_DNA"/>
</dbReference>
<accession>A0ABV5YV59</accession>
<proteinExistence type="predicted"/>
<evidence type="ECO:0000313" key="2">
    <source>
        <dbReference type="EMBL" id="MFB9838396.1"/>
    </source>
</evidence>
<dbReference type="Proteomes" id="UP001589627">
    <property type="component" value="Unassembled WGS sequence"/>
</dbReference>
<organism evidence="2 3">
    <name type="scientific">Actinoallomurus acaciae</name>
    <dbReference type="NCBI Taxonomy" id="502577"/>
    <lineage>
        <taxon>Bacteria</taxon>
        <taxon>Bacillati</taxon>
        <taxon>Actinomycetota</taxon>
        <taxon>Actinomycetes</taxon>
        <taxon>Streptosporangiales</taxon>
        <taxon>Thermomonosporaceae</taxon>
        <taxon>Actinoallomurus</taxon>
    </lineage>
</organism>
<feature type="region of interest" description="Disordered" evidence="1">
    <location>
        <begin position="16"/>
        <end position="39"/>
    </location>
</feature>
<gene>
    <name evidence="2" type="ORF">ACFFNX_40230</name>
</gene>